<name>A0A7I8DHV9_9FIRM</name>
<reference evidence="2 3" key="2">
    <citation type="submission" date="2020-08" db="EMBL/GenBank/DDBJ databases">
        <authorList>
            <person name="Ueki A."/>
            <person name="Tonouchi A."/>
        </authorList>
    </citation>
    <scope>NUCLEOTIDE SEQUENCE [LARGE SCALE GENOMIC DNA]</scope>
    <source>
        <strain evidence="2 3">CTTW</strain>
    </source>
</reference>
<accession>A0A7I8DHV9</accession>
<evidence type="ECO:0008006" key="4">
    <source>
        <dbReference type="Google" id="ProtNLM"/>
    </source>
</evidence>
<dbReference type="AlphaFoldDB" id="A0A7I8DHV9"/>
<gene>
    <name evidence="2" type="primary">yqjL</name>
    <name evidence="2" type="ORF">bsdcttw_10600</name>
</gene>
<dbReference type="SUPFAM" id="SSF53474">
    <property type="entry name" value="alpha/beta-Hydrolases"/>
    <property type="match status" value="1"/>
</dbReference>
<evidence type="ECO:0000313" key="3">
    <source>
        <dbReference type="Proteomes" id="UP000515703"/>
    </source>
</evidence>
<keyword evidence="3" id="KW-1185">Reference proteome</keyword>
<dbReference type="InterPro" id="IPR029058">
    <property type="entry name" value="AB_hydrolase_fold"/>
</dbReference>
<protein>
    <recommendedName>
        <fullName evidence="4">Alpha/beta hydrolase</fullName>
    </recommendedName>
</protein>
<feature type="signal peptide" evidence="1">
    <location>
        <begin position="1"/>
        <end position="26"/>
    </location>
</feature>
<organism evidence="2 3">
    <name type="scientific">Anaerocolumna chitinilytica</name>
    <dbReference type="NCBI Taxonomy" id="1727145"/>
    <lineage>
        <taxon>Bacteria</taxon>
        <taxon>Bacillati</taxon>
        <taxon>Bacillota</taxon>
        <taxon>Clostridia</taxon>
        <taxon>Lachnospirales</taxon>
        <taxon>Lachnospiraceae</taxon>
        <taxon>Anaerocolumna</taxon>
    </lineage>
</organism>
<dbReference type="EMBL" id="AP023368">
    <property type="protein sequence ID" value="BCJ98019.1"/>
    <property type="molecule type" value="Genomic_DNA"/>
</dbReference>
<evidence type="ECO:0000313" key="2">
    <source>
        <dbReference type="EMBL" id="BCJ98019.1"/>
    </source>
</evidence>
<feature type="chain" id="PRO_5029738984" description="Alpha/beta hydrolase" evidence="1">
    <location>
        <begin position="27"/>
        <end position="317"/>
    </location>
</feature>
<dbReference type="Proteomes" id="UP000515703">
    <property type="component" value="Chromosome"/>
</dbReference>
<dbReference type="RefSeq" id="WP_185258380.1">
    <property type="nucleotide sequence ID" value="NZ_AP023368.1"/>
</dbReference>
<evidence type="ECO:0000256" key="1">
    <source>
        <dbReference type="SAM" id="SignalP"/>
    </source>
</evidence>
<keyword evidence="1" id="KW-0732">Signal</keyword>
<proteinExistence type="predicted"/>
<dbReference type="KEGG" id="acht:bsdcttw_10600"/>
<reference evidence="2 3" key="1">
    <citation type="submission" date="2020-08" db="EMBL/GenBank/DDBJ databases">
        <title>Draft genome sequencing of an Anaerocolumna strain isolated from anoxic soil subjected to BSD treatment.</title>
        <authorList>
            <person name="Uek A."/>
            <person name="Tonouchi A."/>
        </authorList>
    </citation>
    <scope>NUCLEOTIDE SEQUENCE [LARGE SCALE GENOMIC DNA]</scope>
    <source>
        <strain evidence="2 3">CTTW</strain>
    </source>
</reference>
<dbReference type="Gene3D" id="3.40.50.1820">
    <property type="entry name" value="alpha/beta hydrolase"/>
    <property type="match status" value="1"/>
</dbReference>
<sequence>MRKNFVKKVITTLLATTLFLTSVASAAAKVTVDKGLIDIGDKRLYAQIMGNSSKVSVVFDSGYGDGIYTYSEDPTYETWGDIQSQVSKYAKTITYDRAGLGKSDSGVNRAPLSNEMIHSFLNGNDIPYDASVFETGSGKTALDRARDLYALLKAADVDGPYLLVIHSISMLEAVEFVKEYPGKVAGIVSVDGTSADTFQKNIEFFRTYAPSVEELFLNQFQEYDGTLSEVIQSSLQVQNAGDVLRNIPFTILHPSDSGDGPEYQKMTDDIMKEWTTWSDYSKLIFVKNTGHYIMKDQPKEVIKAIKDMLKVINKNCM</sequence>